<keyword evidence="6" id="KW-1185">Reference proteome</keyword>
<dbReference type="Gene3D" id="3.30.830.10">
    <property type="entry name" value="Metalloenzyme, LuxS/M16 peptidase-like"/>
    <property type="match status" value="2"/>
</dbReference>
<organism evidence="5 6">
    <name type="scientific">Clostridium aestuarii</name>
    <dbReference type="NCBI Taxonomy" id="338193"/>
    <lineage>
        <taxon>Bacteria</taxon>
        <taxon>Bacillati</taxon>
        <taxon>Bacillota</taxon>
        <taxon>Clostridia</taxon>
        <taxon>Eubacteriales</taxon>
        <taxon>Clostridiaceae</taxon>
        <taxon>Clostridium</taxon>
    </lineage>
</organism>
<dbReference type="Proteomes" id="UP001078443">
    <property type="component" value="Unassembled WGS sequence"/>
</dbReference>
<dbReference type="Pfam" id="PF05193">
    <property type="entry name" value="Peptidase_M16_C"/>
    <property type="match status" value="1"/>
</dbReference>
<evidence type="ECO:0000313" key="6">
    <source>
        <dbReference type="Proteomes" id="UP001078443"/>
    </source>
</evidence>
<evidence type="ECO:0000259" key="3">
    <source>
        <dbReference type="Pfam" id="PF00675"/>
    </source>
</evidence>
<reference evidence="5" key="1">
    <citation type="submission" date="2022-12" db="EMBL/GenBank/DDBJ databases">
        <authorList>
            <person name="Wang J."/>
        </authorList>
    </citation>
    <scope>NUCLEOTIDE SEQUENCE</scope>
    <source>
        <strain evidence="5">HY-45-18</strain>
    </source>
</reference>
<protein>
    <submittedName>
        <fullName evidence="5">Pitrilysin family protein</fullName>
    </submittedName>
</protein>
<feature type="domain" description="Peptidase M16 C-terminal" evidence="4">
    <location>
        <begin position="165"/>
        <end position="340"/>
    </location>
</feature>
<dbReference type="EMBL" id="JAPQER010000002">
    <property type="protein sequence ID" value="MCY6483924.1"/>
    <property type="molecule type" value="Genomic_DNA"/>
</dbReference>
<dbReference type="PANTHER" id="PTHR11851">
    <property type="entry name" value="METALLOPROTEASE"/>
    <property type="match status" value="1"/>
</dbReference>
<dbReference type="InterPro" id="IPR011249">
    <property type="entry name" value="Metalloenz_LuxS/M16"/>
</dbReference>
<dbReference type="InterPro" id="IPR011765">
    <property type="entry name" value="Pept_M16_N"/>
</dbReference>
<dbReference type="PROSITE" id="PS00143">
    <property type="entry name" value="INSULINASE"/>
    <property type="match status" value="1"/>
</dbReference>
<name>A0ABT4CY77_9CLOT</name>
<accession>A0ABT4CY77</accession>
<comment type="caution">
    <text evidence="5">The sequence shown here is derived from an EMBL/GenBank/DDBJ whole genome shotgun (WGS) entry which is preliminary data.</text>
</comment>
<dbReference type="Pfam" id="PF00675">
    <property type="entry name" value="Peptidase_M16"/>
    <property type="match status" value="1"/>
</dbReference>
<dbReference type="PANTHER" id="PTHR11851:SF49">
    <property type="entry name" value="MITOCHONDRIAL-PROCESSING PEPTIDASE SUBUNIT ALPHA"/>
    <property type="match status" value="1"/>
</dbReference>
<dbReference type="InterPro" id="IPR001431">
    <property type="entry name" value="Pept_M16_Zn_BS"/>
</dbReference>
<evidence type="ECO:0000259" key="4">
    <source>
        <dbReference type="Pfam" id="PF05193"/>
    </source>
</evidence>
<dbReference type="SUPFAM" id="SSF63411">
    <property type="entry name" value="LuxS/MPP-like metallohydrolase"/>
    <property type="match status" value="2"/>
</dbReference>
<proteinExistence type="inferred from homology"/>
<evidence type="ECO:0000256" key="1">
    <source>
        <dbReference type="ARBA" id="ARBA00007261"/>
    </source>
</evidence>
<dbReference type="InterPro" id="IPR050361">
    <property type="entry name" value="MPP/UQCRC_Complex"/>
</dbReference>
<feature type="domain" description="Peptidase M16 N-terminal" evidence="3">
    <location>
        <begin position="12"/>
        <end position="157"/>
    </location>
</feature>
<sequence length="432" mass="49176">MYNLFKLDNGLKVIVEHIDYINSVTVGLWIENGSRNEDTNNNGISHFIEHMFFKGTEKRTAKDIVETIENVGGQINAFTGKESTCFYAKILDTHLELSLDLLSDMLFNSRFSEEDIEKEKKVIIEEIKMSNDNPEDVLMDLHGKASFGKDSISFPILGDIQTVNSFTKDMLEKYIDSYYIPENSVVSISGNFNTNNIERLVEKFFGNWNSNNKKITNYSLPKLQTNNLFQIKDLEQVHISLGIPGIEVGNDDVYPLMLLNTILGGGASSILFQKIREELGMCYTIYSYISSYINAGTLNIYTSLNPVYAVDAVNYIKEELYNFSKQDISNDKISKIKEQLKGNFILGLESTSSRMFRNGRIALFLNKIVTPTEVINKIDQINKEKLKEVMKKTFNLGIQNSAFVGNNFDKTIIMNILEKNQVAYKNSKMINL</sequence>
<evidence type="ECO:0000256" key="2">
    <source>
        <dbReference type="RuleBase" id="RU004447"/>
    </source>
</evidence>
<comment type="similarity">
    <text evidence="1 2">Belongs to the peptidase M16 family.</text>
</comment>
<dbReference type="InterPro" id="IPR007863">
    <property type="entry name" value="Peptidase_M16_C"/>
</dbReference>
<gene>
    <name evidence="5" type="ORF">OW763_06125</name>
</gene>
<dbReference type="RefSeq" id="WP_268040198.1">
    <property type="nucleotide sequence ID" value="NZ_JAPQER010000002.1"/>
</dbReference>
<evidence type="ECO:0000313" key="5">
    <source>
        <dbReference type="EMBL" id="MCY6483924.1"/>
    </source>
</evidence>